<evidence type="ECO:0000256" key="5">
    <source>
        <dbReference type="ARBA" id="ARBA00022927"/>
    </source>
</evidence>
<dbReference type="GO" id="GO:0015031">
    <property type="term" value="P:protein transport"/>
    <property type="evidence" value="ECO:0007669"/>
    <property type="project" value="UniProtKB-KW"/>
</dbReference>
<feature type="coiled-coil region" evidence="7">
    <location>
        <begin position="35"/>
        <end position="87"/>
    </location>
</feature>
<name>A0A4X1UBE5_PIG</name>
<comment type="similarity">
    <text evidence="2">Belongs to the SNF7 family.</text>
</comment>
<feature type="region of interest" description="Disordered" evidence="8">
    <location>
        <begin position="1"/>
        <end position="30"/>
    </location>
</feature>
<dbReference type="Pfam" id="PF03357">
    <property type="entry name" value="Snf7"/>
    <property type="match status" value="1"/>
</dbReference>
<evidence type="ECO:0000256" key="6">
    <source>
        <dbReference type="ARBA" id="ARBA00023136"/>
    </source>
</evidence>
<evidence type="ECO:0000256" key="3">
    <source>
        <dbReference type="ARBA" id="ARBA00022448"/>
    </source>
</evidence>
<proteinExistence type="inferred from homology"/>
<dbReference type="Proteomes" id="UP000314985">
    <property type="component" value="Chromosome 12"/>
</dbReference>
<feature type="region of interest" description="Disordered" evidence="8">
    <location>
        <begin position="336"/>
        <end position="418"/>
    </location>
</feature>
<comment type="subcellular location">
    <subcellularLocation>
        <location evidence="1">Endosome membrane</location>
    </subcellularLocation>
</comment>
<evidence type="ECO:0000256" key="2">
    <source>
        <dbReference type="ARBA" id="ARBA00006190"/>
    </source>
</evidence>
<dbReference type="GO" id="GO:0010008">
    <property type="term" value="C:endosome membrane"/>
    <property type="evidence" value="ECO:0007669"/>
    <property type="project" value="UniProtKB-SubCell"/>
</dbReference>
<keyword evidence="4" id="KW-0967">Endosome</keyword>
<protein>
    <submittedName>
        <fullName evidence="9">Charged multivesicular body protein 6</fullName>
    </submittedName>
</protein>
<gene>
    <name evidence="9" type="primary">CHMP6</name>
</gene>
<keyword evidence="5" id="KW-0653">Protein transport</keyword>
<dbReference type="Ensembl" id="ENSSSCT00070032623.1">
    <property type="protein sequence ID" value="ENSSSCP00070027235.1"/>
    <property type="gene ID" value="ENSSSCG00070016550.1"/>
</dbReference>
<feature type="region of interest" description="Disordered" evidence="8">
    <location>
        <begin position="183"/>
        <end position="244"/>
    </location>
</feature>
<feature type="compositionally biased region" description="Low complexity" evidence="8">
    <location>
        <begin position="9"/>
        <end position="27"/>
    </location>
</feature>
<evidence type="ECO:0000256" key="7">
    <source>
        <dbReference type="SAM" id="Coils"/>
    </source>
</evidence>
<keyword evidence="6" id="KW-0472">Membrane</keyword>
<evidence type="ECO:0000256" key="8">
    <source>
        <dbReference type="SAM" id="MobiDB-lite"/>
    </source>
</evidence>
<reference evidence="9 10" key="1">
    <citation type="submission" date="2017-08" db="EMBL/GenBank/DDBJ databases">
        <title>USMARCv1.0.</title>
        <authorList>
            <person name="Hannum G.I."/>
            <person name="Koren S."/>
            <person name="Schroeder S.G."/>
            <person name="Chin S.C."/>
            <person name="Nonneman D.J."/>
            <person name="Becker S.A."/>
            <person name="Rosen B.D."/>
            <person name="Bickhart D.M."/>
            <person name="Putnam N.H."/>
            <person name="Green R.E."/>
            <person name="Tuggle C.K."/>
            <person name="Liu H."/>
            <person name="Rohrer G.A."/>
            <person name="Warr A."/>
            <person name="Hall R."/>
            <person name="Kim K."/>
            <person name="Hume D.A."/>
            <person name="Talbot R."/>
            <person name="Chow W."/>
            <person name="Howe K."/>
            <person name="Schwartz A.S."/>
            <person name="Watson M."/>
            <person name="Archibald A.L."/>
            <person name="Phillippy A.M."/>
            <person name="Smith T.P.L."/>
        </authorList>
    </citation>
    <scope>NUCLEOTIDE SEQUENCE [LARGE SCALE GENOMIC DNA]</scope>
</reference>
<feature type="compositionally biased region" description="Basic and acidic residues" evidence="8">
    <location>
        <begin position="403"/>
        <end position="418"/>
    </location>
</feature>
<dbReference type="InterPro" id="IPR005024">
    <property type="entry name" value="Snf7_fam"/>
</dbReference>
<dbReference type="GO" id="GO:0007034">
    <property type="term" value="P:vacuolar transport"/>
    <property type="evidence" value="ECO:0007669"/>
    <property type="project" value="InterPro"/>
</dbReference>
<evidence type="ECO:0000313" key="10">
    <source>
        <dbReference type="Proteomes" id="UP000314985"/>
    </source>
</evidence>
<keyword evidence="3" id="KW-0813">Transport</keyword>
<dbReference type="AlphaFoldDB" id="A0A4X1UBE5"/>
<dbReference type="PANTHER" id="PTHR22761">
    <property type="entry name" value="CHARGED MULTIVESICULAR BODY PROTEIN"/>
    <property type="match status" value="1"/>
</dbReference>
<dbReference type="PANTHER" id="PTHR22761:SF5">
    <property type="entry name" value="CHARGED MULTIVESICULAR BODY PROTEIN 6"/>
    <property type="match status" value="1"/>
</dbReference>
<feature type="compositionally biased region" description="Basic residues" evidence="8">
    <location>
        <begin position="220"/>
        <end position="235"/>
    </location>
</feature>
<reference evidence="9" key="2">
    <citation type="submission" date="2025-08" db="UniProtKB">
        <authorList>
            <consortium name="Ensembl"/>
        </authorList>
    </citation>
    <scope>IDENTIFICATION</scope>
</reference>
<evidence type="ECO:0000256" key="4">
    <source>
        <dbReference type="ARBA" id="ARBA00022753"/>
    </source>
</evidence>
<feature type="compositionally biased region" description="Polar residues" evidence="8">
    <location>
        <begin position="193"/>
        <end position="205"/>
    </location>
</feature>
<accession>A0A4X1UBE5</accession>
<evidence type="ECO:0000256" key="1">
    <source>
        <dbReference type="ARBA" id="ARBA00004608"/>
    </source>
</evidence>
<keyword evidence="7" id="KW-0175">Coiled coil</keyword>
<organism evidence="9 10">
    <name type="scientific">Sus scrofa</name>
    <name type="common">Pig</name>
    <dbReference type="NCBI Taxonomy" id="9823"/>
    <lineage>
        <taxon>Eukaryota</taxon>
        <taxon>Metazoa</taxon>
        <taxon>Chordata</taxon>
        <taxon>Craniata</taxon>
        <taxon>Vertebrata</taxon>
        <taxon>Euteleostomi</taxon>
        <taxon>Mammalia</taxon>
        <taxon>Eutheria</taxon>
        <taxon>Laurasiatheria</taxon>
        <taxon>Artiodactyla</taxon>
        <taxon>Suina</taxon>
        <taxon>Suidae</taxon>
        <taxon>Sus</taxon>
    </lineage>
</organism>
<evidence type="ECO:0000313" key="9">
    <source>
        <dbReference type="Ensembl" id="ENSSSCP00070027235.1"/>
    </source>
</evidence>
<sequence length="418" mass="45680">MCPHENRAGGCPSSSGGRGRPVPRGLGVDTGPALAQQLKQQRDKLRQYQKRITQQLEREREIARQLLRDGRKERAKLLLKKKRYREQLLDKTENQITSLETMVQSIEFTQIEMKVMEGLQFGNECLNKMHQVMSIEEVERILDETQEAVEYQRQIDELLAGSFTQEDEAAILEELDAITQRKSLARPGPGGQSRWQPRNAASSCGTRGLPRTAPSGLAGGRRRARPAGHRRRRTAHTGSRQDASAQRFPALLSCFVSGLNGNVQTLQASAASEAVVPLGCCGGPTPRGWPLLPSRVRGPASGRRCLQWEARQTWPPPFAASCCSRLLAGPRAKGCLPGPAPRRTRPPCGFGAGGPGGARSRQTDDSRTPAHLVTPGAAHRASVLLSTDLPGSRRSGSGSPAEWKLRRMEVAPRDHGSL</sequence>